<dbReference type="Pfam" id="PF05016">
    <property type="entry name" value="ParE_toxin"/>
    <property type="match status" value="1"/>
</dbReference>
<accession>A0ABT3Z6B4</accession>
<proteinExistence type="predicted"/>
<dbReference type="InterPro" id="IPR007712">
    <property type="entry name" value="RelE/ParE_toxin"/>
</dbReference>
<dbReference type="Gene3D" id="3.30.2310.20">
    <property type="entry name" value="RelE-like"/>
    <property type="match status" value="1"/>
</dbReference>
<name>A0ABT3Z6B4_9HYPH</name>
<keyword evidence="3" id="KW-1185">Reference proteome</keyword>
<dbReference type="RefSeq" id="WP_267652911.1">
    <property type="nucleotide sequence ID" value="NZ_JAOVZR010000001.1"/>
</dbReference>
<dbReference type="EMBL" id="JAOVZR010000001">
    <property type="protein sequence ID" value="MCY0147308.1"/>
    <property type="molecule type" value="Genomic_DNA"/>
</dbReference>
<dbReference type="InterPro" id="IPR035093">
    <property type="entry name" value="RelE/ParE_toxin_dom_sf"/>
</dbReference>
<evidence type="ECO:0000313" key="3">
    <source>
        <dbReference type="Proteomes" id="UP001073227"/>
    </source>
</evidence>
<reference evidence="2" key="1">
    <citation type="submission" date="2022-10" db="EMBL/GenBank/DDBJ databases">
        <title>Hoeflea sp. G2-23, isolated from marine algae.</title>
        <authorList>
            <person name="Kristyanto S."/>
            <person name="Kim J.M."/>
            <person name="Jeon C.O."/>
        </authorList>
    </citation>
    <scope>NUCLEOTIDE SEQUENCE</scope>
    <source>
        <strain evidence="2">G2-23</strain>
    </source>
</reference>
<organism evidence="2 3">
    <name type="scientific">Hoeflea algicola</name>
    <dbReference type="NCBI Taxonomy" id="2983763"/>
    <lineage>
        <taxon>Bacteria</taxon>
        <taxon>Pseudomonadati</taxon>
        <taxon>Pseudomonadota</taxon>
        <taxon>Alphaproteobacteria</taxon>
        <taxon>Hyphomicrobiales</taxon>
        <taxon>Rhizobiaceae</taxon>
        <taxon>Hoeflea</taxon>
    </lineage>
</organism>
<evidence type="ECO:0000313" key="2">
    <source>
        <dbReference type="EMBL" id="MCY0147308.1"/>
    </source>
</evidence>
<protein>
    <submittedName>
        <fullName evidence="2">Type II toxin-antitoxin system RelE/ParE family toxin</fullName>
    </submittedName>
</protein>
<comment type="caution">
    <text evidence="2">The sequence shown here is derived from an EMBL/GenBank/DDBJ whole genome shotgun (WGS) entry which is preliminary data.</text>
</comment>
<evidence type="ECO:0000256" key="1">
    <source>
        <dbReference type="ARBA" id="ARBA00022649"/>
    </source>
</evidence>
<gene>
    <name evidence="2" type="ORF">OEG84_06185</name>
</gene>
<sequence>MLKLVYSPLAKHDLMGIHEWSVREFGEGQAGLYAREIVATLRRASEVPGILRDASEVRPGLLKLNTGSHISFVRLVDDELRVIRILHGRMDPERWM</sequence>
<keyword evidence="1" id="KW-1277">Toxin-antitoxin system</keyword>
<dbReference type="Proteomes" id="UP001073227">
    <property type="component" value="Unassembled WGS sequence"/>
</dbReference>